<feature type="chain" id="PRO_5017720554" description="Aspartyl protease" evidence="1">
    <location>
        <begin position="28"/>
        <end position="307"/>
    </location>
</feature>
<evidence type="ECO:0000256" key="1">
    <source>
        <dbReference type="SAM" id="SignalP"/>
    </source>
</evidence>
<organism evidence="2 3">
    <name type="scientific">Methylovirgula ligni</name>
    <dbReference type="NCBI Taxonomy" id="569860"/>
    <lineage>
        <taxon>Bacteria</taxon>
        <taxon>Pseudomonadati</taxon>
        <taxon>Pseudomonadota</taxon>
        <taxon>Alphaproteobacteria</taxon>
        <taxon>Hyphomicrobiales</taxon>
        <taxon>Beijerinckiaceae</taxon>
        <taxon>Methylovirgula</taxon>
    </lineage>
</organism>
<dbReference type="AlphaFoldDB" id="A0A3D9Z3N0"/>
<feature type="signal peptide" evidence="1">
    <location>
        <begin position="1"/>
        <end position="27"/>
    </location>
</feature>
<keyword evidence="1" id="KW-0732">Signal</keyword>
<dbReference type="Proteomes" id="UP000256900">
    <property type="component" value="Unassembled WGS sequence"/>
</dbReference>
<keyword evidence="3" id="KW-1185">Reference proteome</keyword>
<proteinExistence type="predicted"/>
<reference evidence="2 3" key="1">
    <citation type="submission" date="2018-08" db="EMBL/GenBank/DDBJ databases">
        <title>Genomic Encyclopedia of Type Strains, Phase IV (KMG-IV): sequencing the most valuable type-strain genomes for metagenomic binning, comparative biology and taxonomic classification.</title>
        <authorList>
            <person name="Goeker M."/>
        </authorList>
    </citation>
    <scope>NUCLEOTIDE SEQUENCE [LARGE SCALE GENOMIC DNA]</scope>
    <source>
        <strain evidence="2 3">BW863</strain>
    </source>
</reference>
<evidence type="ECO:0000313" key="2">
    <source>
        <dbReference type="EMBL" id="REF89395.1"/>
    </source>
</evidence>
<dbReference type="SUPFAM" id="SSF50630">
    <property type="entry name" value="Acid proteases"/>
    <property type="match status" value="1"/>
</dbReference>
<dbReference type="EMBL" id="QUMO01000001">
    <property type="protein sequence ID" value="REF89395.1"/>
    <property type="molecule type" value="Genomic_DNA"/>
</dbReference>
<name>A0A3D9Z3N0_9HYPH</name>
<dbReference type="InterPro" id="IPR021109">
    <property type="entry name" value="Peptidase_aspartic_dom_sf"/>
</dbReference>
<accession>A0A3D9Z3N0</accession>
<evidence type="ECO:0000313" key="3">
    <source>
        <dbReference type="Proteomes" id="UP000256900"/>
    </source>
</evidence>
<protein>
    <recommendedName>
        <fullName evidence="4">Aspartyl protease</fullName>
    </recommendedName>
</protein>
<sequence length="307" mass="32532">MTVAHHKIFAATILLALALAAAMFHFRATPQTTAMLCSAKTYPLSHSAGAPHIEIDIDGTPARALLDYGATQSSLRAKAATDVGLLVKAATSLPLPGESEFLARHADPATDAIIGTDLLAHLTVALNATTAAISATPCAASQLQEAGFTPIDQRGFFSPGRVHVAHDRPNVPVVFLRIGAAKTWAQIDTGYDDDLYPHSLDINQAFHDALIADGASLTLQNHVTVKTCAGFESRPVYSSRQPLVITNESGAAVAQTRDYYLIVKPANICGGIAAQTTPAAQLGVSFLRLFQTIVFDPQAGRVWIKKD</sequence>
<gene>
    <name evidence="2" type="ORF">DES32_0616</name>
</gene>
<comment type="caution">
    <text evidence="2">The sequence shown here is derived from an EMBL/GenBank/DDBJ whole genome shotgun (WGS) entry which is preliminary data.</text>
</comment>
<evidence type="ECO:0008006" key="4">
    <source>
        <dbReference type="Google" id="ProtNLM"/>
    </source>
</evidence>